<organism evidence="1 2">
    <name type="scientific">Vogesella indigofera</name>
    <name type="common">Pseudomonas indigofera</name>
    <dbReference type="NCBI Taxonomy" id="45465"/>
    <lineage>
        <taxon>Bacteria</taxon>
        <taxon>Pseudomonadati</taxon>
        <taxon>Pseudomonadota</taxon>
        <taxon>Betaproteobacteria</taxon>
        <taxon>Neisseriales</taxon>
        <taxon>Chromobacteriaceae</taxon>
        <taxon>Vogesella</taxon>
    </lineage>
</organism>
<name>A0ABT5I8N1_VOGIN</name>
<reference evidence="1 2" key="1">
    <citation type="submission" date="2023-01" db="EMBL/GenBank/DDBJ databases">
        <title>Novel species of the genus Vogesella isolated from rivers.</title>
        <authorList>
            <person name="Lu H."/>
        </authorList>
    </citation>
    <scope>NUCLEOTIDE SEQUENCE [LARGE SCALE GENOMIC DNA]</scope>
    <source>
        <strain evidence="1 2">SH7W</strain>
    </source>
</reference>
<dbReference type="Proteomes" id="UP001221566">
    <property type="component" value="Unassembled WGS sequence"/>
</dbReference>
<comment type="caution">
    <text evidence="1">The sequence shown here is derived from an EMBL/GenBank/DDBJ whole genome shotgun (WGS) entry which is preliminary data.</text>
</comment>
<dbReference type="RefSeq" id="WP_272804111.1">
    <property type="nucleotide sequence ID" value="NZ_JAQQKY010000015.1"/>
</dbReference>
<dbReference type="EMBL" id="JAQQKY010000015">
    <property type="protein sequence ID" value="MDC7692525.1"/>
    <property type="molecule type" value="Genomic_DNA"/>
</dbReference>
<evidence type="ECO:0000313" key="1">
    <source>
        <dbReference type="EMBL" id="MDC7692525.1"/>
    </source>
</evidence>
<proteinExistence type="predicted"/>
<evidence type="ECO:0000313" key="2">
    <source>
        <dbReference type="Proteomes" id="UP001221566"/>
    </source>
</evidence>
<sequence>MRRVINQDAYERASRANLAGDVSLRLSVEDERKRQEADRQRMLQFAALISGKPKGNPS</sequence>
<gene>
    <name evidence="1" type="ORF">PQU93_17325</name>
</gene>
<accession>A0ABT5I8N1</accession>
<keyword evidence="2" id="KW-1185">Reference proteome</keyword>
<protein>
    <submittedName>
        <fullName evidence="1">Uncharacterized protein</fullName>
    </submittedName>
</protein>